<evidence type="ECO:0000259" key="6">
    <source>
        <dbReference type="Pfam" id="PF08281"/>
    </source>
</evidence>
<keyword evidence="3" id="KW-0731">Sigma factor</keyword>
<comment type="similarity">
    <text evidence="1">Belongs to the sigma-70 factor family. ECF subfamily.</text>
</comment>
<dbReference type="PANTHER" id="PTHR43133:SF53">
    <property type="entry name" value="ECF RNA POLYMERASE SIGMA-E FACTOR"/>
    <property type="match status" value="1"/>
</dbReference>
<dbReference type="Proteomes" id="UP000094379">
    <property type="component" value="Unassembled WGS sequence"/>
</dbReference>
<dbReference type="GO" id="GO:0016987">
    <property type="term" value="F:sigma factor activity"/>
    <property type="evidence" value="ECO:0007669"/>
    <property type="project" value="UniProtKB-KW"/>
</dbReference>
<dbReference type="InterPro" id="IPR039425">
    <property type="entry name" value="RNA_pol_sigma-70-like"/>
</dbReference>
<dbReference type="Gene3D" id="1.10.1740.10">
    <property type="match status" value="1"/>
</dbReference>
<dbReference type="InterPro" id="IPR013249">
    <property type="entry name" value="RNA_pol_sigma70_r4_t2"/>
</dbReference>
<keyword evidence="4" id="KW-0804">Transcription</keyword>
<evidence type="ECO:0000256" key="4">
    <source>
        <dbReference type="ARBA" id="ARBA00023163"/>
    </source>
</evidence>
<dbReference type="Pfam" id="PF04542">
    <property type="entry name" value="Sigma70_r2"/>
    <property type="match status" value="1"/>
</dbReference>
<evidence type="ECO:0000313" key="8">
    <source>
        <dbReference type="Proteomes" id="UP000094379"/>
    </source>
</evidence>
<dbReference type="PATRIC" id="fig|291169.3.peg.2375"/>
<dbReference type="InterPro" id="IPR007627">
    <property type="entry name" value="RNA_pol_sigma70_r2"/>
</dbReference>
<dbReference type="InterPro" id="IPR013324">
    <property type="entry name" value="RNA_pol_sigma_r3/r4-like"/>
</dbReference>
<feature type="domain" description="RNA polymerase sigma-70 region 2" evidence="5">
    <location>
        <begin position="33"/>
        <end position="97"/>
    </location>
</feature>
<keyword evidence="8" id="KW-1185">Reference proteome</keyword>
<dbReference type="PANTHER" id="PTHR43133">
    <property type="entry name" value="RNA POLYMERASE ECF-TYPE SIGMA FACTO"/>
    <property type="match status" value="1"/>
</dbReference>
<dbReference type="RefSeq" id="WP_069296750.1">
    <property type="nucleotide sequence ID" value="NZ_MCRI01000035.1"/>
</dbReference>
<dbReference type="InterPro" id="IPR036388">
    <property type="entry name" value="WH-like_DNA-bd_sf"/>
</dbReference>
<accession>A0A1E3GPB0</accession>
<name>A0A1E3GPB0_9GAMM</name>
<dbReference type="GO" id="GO:0006352">
    <property type="term" value="P:DNA-templated transcription initiation"/>
    <property type="evidence" value="ECO:0007669"/>
    <property type="project" value="InterPro"/>
</dbReference>
<comment type="caution">
    <text evidence="7">The sequence shown here is derived from an EMBL/GenBank/DDBJ whole genome shotgun (WGS) entry which is preliminary data.</text>
</comment>
<dbReference type="CDD" id="cd06171">
    <property type="entry name" value="Sigma70_r4"/>
    <property type="match status" value="1"/>
</dbReference>
<dbReference type="EMBL" id="MCRI01000035">
    <property type="protein sequence ID" value="ODN65878.1"/>
    <property type="molecule type" value="Genomic_DNA"/>
</dbReference>
<dbReference type="Gene3D" id="1.10.10.10">
    <property type="entry name" value="Winged helix-like DNA-binding domain superfamily/Winged helix DNA-binding domain"/>
    <property type="match status" value="1"/>
</dbReference>
<dbReference type="NCBIfam" id="TIGR02937">
    <property type="entry name" value="sigma70-ECF"/>
    <property type="match status" value="1"/>
</dbReference>
<evidence type="ECO:0000256" key="1">
    <source>
        <dbReference type="ARBA" id="ARBA00010641"/>
    </source>
</evidence>
<dbReference type="InterPro" id="IPR013325">
    <property type="entry name" value="RNA_pol_sigma_r2"/>
</dbReference>
<evidence type="ECO:0000256" key="2">
    <source>
        <dbReference type="ARBA" id="ARBA00023015"/>
    </source>
</evidence>
<dbReference type="Pfam" id="PF08281">
    <property type="entry name" value="Sigma70_r4_2"/>
    <property type="match status" value="1"/>
</dbReference>
<reference evidence="7 8" key="1">
    <citation type="submission" date="2016-07" db="EMBL/GenBank/DDBJ databases">
        <title>Draft Genome Sequence of Methylophaga muralis Bur 1.</title>
        <authorList>
            <person name="Vasilenko O.V."/>
            <person name="Doronina N.V."/>
            <person name="Shmareva M.N."/>
            <person name="Tarlachkov S.V."/>
            <person name="Mustakhimov I."/>
            <person name="Trotsenko Y.A."/>
        </authorList>
    </citation>
    <scope>NUCLEOTIDE SEQUENCE [LARGE SCALE GENOMIC DNA]</scope>
    <source>
        <strain evidence="7 8">Bur 1</strain>
    </source>
</reference>
<dbReference type="STRING" id="291169.A9E74_02357"/>
<gene>
    <name evidence="7" type="primary">rpoE_2</name>
    <name evidence="7" type="ORF">A9E74_02357</name>
</gene>
<dbReference type="InterPro" id="IPR014284">
    <property type="entry name" value="RNA_pol_sigma-70_dom"/>
</dbReference>
<dbReference type="SUPFAM" id="SSF88659">
    <property type="entry name" value="Sigma3 and sigma4 domains of RNA polymerase sigma factors"/>
    <property type="match status" value="1"/>
</dbReference>
<dbReference type="SUPFAM" id="SSF88946">
    <property type="entry name" value="Sigma2 domain of RNA polymerase sigma factors"/>
    <property type="match status" value="1"/>
</dbReference>
<protein>
    <submittedName>
        <fullName evidence="7">ECF RNA polymerase sigma-E factor</fullName>
    </submittedName>
</protein>
<dbReference type="AlphaFoldDB" id="A0A1E3GPB0"/>
<organism evidence="7 8">
    <name type="scientific">Methylophaga muralis</name>
    <dbReference type="NCBI Taxonomy" id="291169"/>
    <lineage>
        <taxon>Bacteria</taxon>
        <taxon>Pseudomonadati</taxon>
        <taxon>Pseudomonadota</taxon>
        <taxon>Gammaproteobacteria</taxon>
        <taxon>Thiotrichales</taxon>
        <taxon>Piscirickettsiaceae</taxon>
        <taxon>Methylophaga</taxon>
    </lineage>
</organism>
<proteinExistence type="inferred from homology"/>
<feature type="domain" description="RNA polymerase sigma factor 70 region 4 type 2" evidence="6">
    <location>
        <begin position="144"/>
        <end position="193"/>
    </location>
</feature>
<evidence type="ECO:0000256" key="3">
    <source>
        <dbReference type="ARBA" id="ARBA00023082"/>
    </source>
</evidence>
<keyword evidence="2" id="KW-0805">Transcription regulation</keyword>
<dbReference type="GO" id="GO:0003677">
    <property type="term" value="F:DNA binding"/>
    <property type="evidence" value="ECO:0007669"/>
    <property type="project" value="InterPro"/>
</dbReference>
<sequence>MTDQLQRQDFINDAALVEGMLDGDSASFEMAVALYHPTMVNIAKAIIGEAFAEEIAQDAWISAIRSLTEFAGRSSLRTWLIQITANAAKTRLRREKRQVSLDENWQTNEMEDRFDHSGHWGEPVSQWDLETPEAILANSELSDIISQTFEQLPPQQQAVLTLYDLEGESMSDICNILDISASNARVLLHRARSTIQQKIAQYQDHF</sequence>
<evidence type="ECO:0000259" key="5">
    <source>
        <dbReference type="Pfam" id="PF04542"/>
    </source>
</evidence>
<evidence type="ECO:0000313" key="7">
    <source>
        <dbReference type="EMBL" id="ODN65878.1"/>
    </source>
</evidence>